<organism evidence="1">
    <name type="scientific">Ovis aries</name>
    <name type="common">Sheep</name>
    <dbReference type="NCBI Taxonomy" id="9940"/>
    <lineage>
        <taxon>Eukaryota</taxon>
        <taxon>Metazoa</taxon>
        <taxon>Chordata</taxon>
        <taxon>Craniata</taxon>
        <taxon>Vertebrata</taxon>
        <taxon>Euteleostomi</taxon>
        <taxon>Mammalia</taxon>
        <taxon>Eutheria</taxon>
        <taxon>Laurasiatheria</taxon>
        <taxon>Artiodactyla</taxon>
        <taxon>Ruminantia</taxon>
        <taxon>Pecora</taxon>
        <taxon>Bovidae</taxon>
        <taxon>Caprinae</taxon>
        <taxon>Ovis</taxon>
    </lineage>
</organism>
<reference evidence="1" key="3">
    <citation type="submission" date="2025-09" db="UniProtKB">
        <authorList>
            <consortium name="Ensembl"/>
        </authorList>
    </citation>
    <scope>IDENTIFICATION</scope>
</reference>
<evidence type="ECO:0000313" key="1">
    <source>
        <dbReference type="Ensembl" id="ENSOARP00020002485.1"/>
    </source>
</evidence>
<gene>
    <name evidence="1" type="primary">GMPS</name>
</gene>
<proteinExistence type="predicted"/>
<protein>
    <submittedName>
        <fullName evidence="1">Guanine monophosphate synthase</fullName>
    </submittedName>
</protein>
<sequence>MALCNGDSKLENAGGDLKDGHQHSEGAVVILDAGAQYGKVIDRRVRELFVQSEIFPLETPAFAIKEQGFRAIIISGGPNSVYAEDAPWFDPAIFTIGKPVLGICYGMQMMNKVFGGTVHKKSVREDGVFSISVDNTCSLFRGLQKEEIVLLTHGDSVDKVADGFKVVARSGNIVAGIANESKKLYGAQFHPEVGLTENGKVILKNFLYDIAGCSGTFTVQNREIECIREIKERVGTSKVLVLLSGGVDSTVCTALLNRALNQDQVIAVHIDNGFMRKRESQSVEEGLKKLGIQVKVINAAHSFYNGTTTLPISDEDRTPRKRISKTLNMTTSPEEKRKIIGDTFVKIANEVIGEMNLKPEEVFLAQGTLRPDLIESASLVASGKAELIKTHHNDTELIRKLREEGKVIEPLKDFHKDEVRILGRELGLPEELVSRHPFPGPGLAIRVICAEEPYICKDFPETNNILKIVADFSASVKKGDCRSYSYVCGISSKDEPDWESLIFLARLIPRMCHNINRVVYIFGPPVKEPPTDVTPTFLTTGVLSTLRQADFEAHNILRESGYAGKISQMPVILTPLHFDRDPLQKQPSCQRSVVIRTFITSDFMTGIPATPGSEIPIEVVLKMVTEIKKIPGISRIMYDLTSKPPGTTEWE</sequence>
<accession>A0AC11AP61</accession>
<reference evidence="1" key="2">
    <citation type="submission" date="2025-08" db="UniProtKB">
        <authorList>
            <consortium name="Ensembl"/>
        </authorList>
    </citation>
    <scope>IDENTIFICATION</scope>
</reference>
<dbReference type="Ensembl" id="ENSOART00020002986.2">
    <property type="protein sequence ID" value="ENSOARP00020002485.1"/>
    <property type="gene ID" value="ENSOARG00020001873.2"/>
</dbReference>
<name>A0AC11AP61_SHEEP</name>
<reference evidence="1" key="1">
    <citation type="submission" date="2020-11" db="EMBL/GenBank/DDBJ databases">
        <authorList>
            <person name="Davenport K.M."/>
            <person name="Bickhart D.M."/>
            <person name="Smith T.P.L."/>
            <person name="Murdoch B.M."/>
            <person name="Rosen B.D."/>
        </authorList>
    </citation>
    <scope>NUCLEOTIDE SEQUENCE [LARGE SCALE GENOMIC DNA]</scope>
    <source>
        <strain evidence="1">OAR_USU_Benz2616</strain>
    </source>
</reference>